<dbReference type="GO" id="GO:0006888">
    <property type="term" value="P:endoplasmic reticulum to Golgi vesicle-mediated transport"/>
    <property type="evidence" value="ECO:0007669"/>
    <property type="project" value="TreeGrafter"/>
</dbReference>
<dbReference type="Proteomes" id="UP000310189">
    <property type="component" value="Unassembled WGS sequence"/>
</dbReference>
<dbReference type="Gene3D" id="1.25.40.10">
    <property type="entry name" value="Tetratricopeptide repeat domain"/>
    <property type="match status" value="1"/>
</dbReference>
<sequence length="293" mass="32866">MDQIKQFYYQGSHQKVIDSVDTSSLETEQDRIGFIYSTRSHLALRRSSPYLHPGSIESHVEMKVLDAYTKYTTGAEQTESLDVLRDCLIELESEEHPLKNLLSVLAASVFWQSGEVEEALSTLSAGQGVKDVECVALLIQIYITMNRFDLAKNEYQHARTWADDHYLIQLSEAWLGLAGASTSTNVGYEQAYYILEELPDRDEPNNRLLRALAHAALGHFDEAQVELESLSLDDELTLANAVVVSTHLKKTDEARGLLEKLRSVNPSHPLIRSLDEKNSEFDSLASQFVGFSG</sequence>
<evidence type="ECO:0000256" key="6">
    <source>
        <dbReference type="ARBA" id="ARBA00022892"/>
    </source>
</evidence>
<evidence type="ECO:0000256" key="8">
    <source>
        <dbReference type="ARBA" id="ARBA00023034"/>
    </source>
</evidence>
<dbReference type="GO" id="GO:0015031">
    <property type="term" value="P:protein transport"/>
    <property type="evidence" value="ECO:0007669"/>
    <property type="project" value="UniProtKB-UniRule"/>
</dbReference>
<accession>A0A4T0FHJ5</accession>
<dbReference type="SUPFAM" id="SSF48452">
    <property type="entry name" value="TPR-like"/>
    <property type="match status" value="1"/>
</dbReference>
<keyword evidence="9 11" id="KW-0472">Membrane</keyword>
<evidence type="ECO:0000256" key="9">
    <source>
        <dbReference type="ARBA" id="ARBA00023136"/>
    </source>
</evidence>
<dbReference type="InterPro" id="IPR011990">
    <property type="entry name" value="TPR-like_helical_dom_sf"/>
</dbReference>
<reference evidence="12 13" key="1">
    <citation type="submission" date="2019-03" db="EMBL/GenBank/DDBJ databases">
        <title>Sequencing 23 genomes of Wallemia ichthyophaga.</title>
        <authorList>
            <person name="Gostincar C."/>
        </authorList>
    </citation>
    <scope>NUCLEOTIDE SEQUENCE [LARGE SCALE GENOMIC DNA]</scope>
    <source>
        <strain evidence="12 13">EXF-5753</strain>
    </source>
</reference>
<evidence type="ECO:0000313" key="12">
    <source>
        <dbReference type="EMBL" id="TIA87410.1"/>
    </source>
</evidence>
<proteinExistence type="inferred from homology"/>
<evidence type="ECO:0000256" key="3">
    <source>
        <dbReference type="ARBA" id="ARBA00008827"/>
    </source>
</evidence>
<dbReference type="EMBL" id="SPNW01000056">
    <property type="protein sequence ID" value="TIA87410.1"/>
    <property type="molecule type" value="Genomic_DNA"/>
</dbReference>
<dbReference type="PANTHER" id="PTHR10805:SF0">
    <property type="entry name" value="COATOMER SUBUNIT EPSILON"/>
    <property type="match status" value="1"/>
</dbReference>
<keyword evidence="5 11" id="KW-0963">Cytoplasm</keyword>
<dbReference type="GO" id="GO:0006890">
    <property type="term" value="P:retrograde vesicle-mediated transport, Golgi to endoplasmic reticulum"/>
    <property type="evidence" value="ECO:0007669"/>
    <property type="project" value="UniProtKB-UniRule"/>
</dbReference>
<dbReference type="InterPro" id="IPR006822">
    <property type="entry name" value="Coatomer_esu"/>
</dbReference>
<comment type="caution">
    <text evidence="12">The sequence shown here is derived from an EMBL/GenBank/DDBJ whole genome shotgun (WGS) entry which is preliminary data.</text>
</comment>
<comment type="subcellular location">
    <subcellularLocation>
        <location evidence="2">Cytoplasmic vesicle</location>
        <location evidence="2">COPI-coated vesicle membrane</location>
        <topology evidence="2">Peripheral membrane protein</topology>
        <orientation evidence="2">Cytoplasmic side</orientation>
    </subcellularLocation>
    <subcellularLocation>
        <location evidence="1">Golgi apparatus membrane</location>
        <topology evidence="1">Peripheral membrane protein</topology>
        <orientation evidence="1">Cytoplasmic side</orientation>
    </subcellularLocation>
</comment>
<keyword evidence="8 11" id="KW-0333">Golgi apparatus</keyword>
<comment type="similarity">
    <text evidence="3 11">Belongs to the COPE family.</text>
</comment>
<evidence type="ECO:0000256" key="2">
    <source>
        <dbReference type="ARBA" id="ARBA00004347"/>
    </source>
</evidence>
<evidence type="ECO:0000256" key="1">
    <source>
        <dbReference type="ARBA" id="ARBA00004255"/>
    </source>
</evidence>
<keyword evidence="6 11" id="KW-0931">ER-Golgi transport</keyword>
<name>A0A4T0FHJ5_9BASI</name>
<evidence type="ECO:0000313" key="13">
    <source>
        <dbReference type="Proteomes" id="UP000310189"/>
    </source>
</evidence>
<dbReference type="PANTHER" id="PTHR10805">
    <property type="entry name" value="COATOMER SUBUNIT EPSILON"/>
    <property type="match status" value="1"/>
</dbReference>
<evidence type="ECO:0000256" key="4">
    <source>
        <dbReference type="ARBA" id="ARBA00022448"/>
    </source>
</evidence>
<dbReference type="GO" id="GO:0006891">
    <property type="term" value="P:intra-Golgi vesicle-mediated transport"/>
    <property type="evidence" value="ECO:0007669"/>
    <property type="project" value="TreeGrafter"/>
</dbReference>
<keyword evidence="10 11" id="KW-0968">Cytoplasmic vesicle</keyword>
<dbReference type="GO" id="GO:0000139">
    <property type="term" value="C:Golgi membrane"/>
    <property type="evidence" value="ECO:0007669"/>
    <property type="project" value="UniProtKB-SubCell"/>
</dbReference>
<evidence type="ECO:0000256" key="10">
    <source>
        <dbReference type="ARBA" id="ARBA00023329"/>
    </source>
</evidence>
<gene>
    <name evidence="12" type="ORF">E3P99_03182</name>
</gene>
<dbReference type="PIRSF" id="PIRSF016478">
    <property type="entry name" value="Coatomer_esu"/>
    <property type="match status" value="1"/>
</dbReference>
<dbReference type="GO" id="GO:0030126">
    <property type="term" value="C:COPI vesicle coat"/>
    <property type="evidence" value="ECO:0007669"/>
    <property type="project" value="TreeGrafter"/>
</dbReference>
<evidence type="ECO:0000256" key="7">
    <source>
        <dbReference type="ARBA" id="ARBA00022927"/>
    </source>
</evidence>
<dbReference type="OrthoDB" id="310217at2759"/>
<dbReference type="GO" id="GO:0005198">
    <property type="term" value="F:structural molecule activity"/>
    <property type="evidence" value="ECO:0007669"/>
    <property type="project" value="UniProtKB-UniRule"/>
</dbReference>
<comment type="function">
    <text evidence="11">The coatomer is a cytosolic protein complex that binds to dilysine motifs and reversibly associates with Golgi non-clathrin-coated vesicles, which further mediate biosynthetic protein transport from the ER, via the Golgi up to the trans Golgi network. The coatomer complex is required for budding from Golgi membranes, and is essential for the retrograde Golgi-to-ER transport of dilysine-tagged proteins.</text>
</comment>
<keyword evidence="7 11" id="KW-0653">Protein transport</keyword>
<evidence type="ECO:0000256" key="5">
    <source>
        <dbReference type="ARBA" id="ARBA00022490"/>
    </source>
</evidence>
<protein>
    <recommendedName>
        <fullName evidence="11">Coatomer subunit epsilon</fullName>
    </recommendedName>
</protein>
<keyword evidence="13" id="KW-1185">Reference proteome</keyword>
<evidence type="ECO:0000256" key="11">
    <source>
        <dbReference type="PIRNR" id="PIRNR016478"/>
    </source>
</evidence>
<dbReference type="Pfam" id="PF04733">
    <property type="entry name" value="Coatomer_E"/>
    <property type="match status" value="1"/>
</dbReference>
<keyword evidence="4 11" id="KW-0813">Transport</keyword>
<dbReference type="AlphaFoldDB" id="A0A4T0FHJ5"/>
<organism evidence="12 13">
    <name type="scientific">Wallemia hederae</name>
    <dbReference type="NCBI Taxonomy" id="1540922"/>
    <lineage>
        <taxon>Eukaryota</taxon>
        <taxon>Fungi</taxon>
        <taxon>Dikarya</taxon>
        <taxon>Basidiomycota</taxon>
        <taxon>Wallemiomycotina</taxon>
        <taxon>Wallemiomycetes</taxon>
        <taxon>Wallemiales</taxon>
        <taxon>Wallemiaceae</taxon>
        <taxon>Wallemia</taxon>
    </lineage>
</organism>